<organism evidence="2 3">
    <name type="scientific">Zymoseptoria tritici (strain CBS 115943 / IPO323)</name>
    <name type="common">Speckled leaf blotch fungus</name>
    <name type="synonym">Septoria tritici</name>
    <dbReference type="NCBI Taxonomy" id="336722"/>
    <lineage>
        <taxon>Eukaryota</taxon>
        <taxon>Fungi</taxon>
        <taxon>Dikarya</taxon>
        <taxon>Ascomycota</taxon>
        <taxon>Pezizomycotina</taxon>
        <taxon>Dothideomycetes</taxon>
        <taxon>Dothideomycetidae</taxon>
        <taxon>Mycosphaerellales</taxon>
        <taxon>Mycosphaerellaceae</taxon>
        <taxon>Zymoseptoria</taxon>
    </lineage>
</organism>
<gene>
    <name evidence="2" type="ORF">MYCGRDRAFT_73448</name>
</gene>
<reference evidence="2 3" key="1">
    <citation type="journal article" date="2011" name="PLoS Genet.">
        <title>Finished genome of the fungal wheat pathogen Mycosphaerella graminicola reveals dispensome structure, chromosome plasticity, and stealth pathogenesis.</title>
        <authorList>
            <person name="Goodwin S.B."/>
            <person name="Ben M'barek S."/>
            <person name="Dhillon B."/>
            <person name="Wittenberg A.H.J."/>
            <person name="Crane C.F."/>
            <person name="Hane J.K."/>
            <person name="Foster A.J."/>
            <person name="Van der Lee T.A.J."/>
            <person name="Grimwood J."/>
            <person name="Aerts A."/>
            <person name="Antoniw J."/>
            <person name="Bailey A."/>
            <person name="Bluhm B."/>
            <person name="Bowler J."/>
            <person name="Bristow J."/>
            <person name="van der Burgt A."/>
            <person name="Canto-Canche B."/>
            <person name="Churchill A.C.L."/>
            <person name="Conde-Ferraez L."/>
            <person name="Cools H.J."/>
            <person name="Coutinho P.M."/>
            <person name="Csukai M."/>
            <person name="Dehal P."/>
            <person name="De Wit P."/>
            <person name="Donzelli B."/>
            <person name="van de Geest H.C."/>
            <person name="van Ham R.C.H.J."/>
            <person name="Hammond-Kosack K.E."/>
            <person name="Henrissat B."/>
            <person name="Kilian A."/>
            <person name="Kobayashi A.K."/>
            <person name="Koopmann E."/>
            <person name="Kourmpetis Y."/>
            <person name="Kuzniar A."/>
            <person name="Lindquist E."/>
            <person name="Lombard V."/>
            <person name="Maliepaard C."/>
            <person name="Martins N."/>
            <person name="Mehrabi R."/>
            <person name="Nap J.P.H."/>
            <person name="Ponomarenko A."/>
            <person name="Rudd J.J."/>
            <person name="Salamov A."/>
            <person name="Schmutz J."/>
            <person name="Schouten H.J."/>
            <person name="Shapiro H."/>
            <person name="Stergiopoulos I."/>
            <person name="Torriani S.F.F."/>
            <person name="Tu H."/>
            <person name="de Vries R.P."/>
            <person name="Waalwijk C."/>
            <person name="Ware S.B."/>
            <person name="Wiebenga A."/>
            <person name="Zwiers L.-H."/>
            <person name="Oliver R.P."/>
            <person name="Grigoriev I.V."/>
            <person name="Kema G.H.J."/>
        </authorList>
    </citation>
    <scope>NUCLEOTIDE SEQUENCE [LARGE SCALE GENOMIC DNA]</scope>
    <source>
        <strain evidence="3">CBS 115943 / IPO323</strain>
    </source>
</reference>
<accession>F9XE02</accession>
<feature type="signal peptide" evidence="1">
    <location>
        <begin position="1"/>
        <end position="16"/>
    </location>
</feature>
<keyword evidence="3" id="KW-1185">Reference proteome</keyword>
<dbReference type="HOGENOM" id="CLU_091421_1_0_1"/>
<evidence type="ECO:0000256" key="1">
    <source>
        <dbReference type="SAM" id="SignalP"/>
    </source>
</evidence>
<dbReference type="AlphaFoldDB" id="F9XE02"/>
<evidence type="ECO:0000313" key="3">
    <source>
        <dbReference type="Proteomes" id="UP000008062"/>
    </source>
</evidence>
<dbReference type="OrthoDB" id="5383526at2759"/>
<protein>
    <recommendedName>
        <fullName evidence="4">Secreted protein</fullName>
    </recommendedName>
</protein>
<evidence type="ECO:0008006" key="4">
    <source>
        <dbReference type="Google" id="ProtNLM"/>
    </source>
</evidence>
<dbReference type="eggNOG" id="ENOG502RMB1">
    <property type="taxonomic scope" value="Eukaryota"/>
</dbReference>
<dbReference type="RefSeq" id="XP_003851613.1">
    <property type="nucleotide sequence ID" value="XM_003851565.1"/>
</dbReference>
<dbReference type="EMBL" id="CM001201">
    <property type="protein sequence ID" value="EGP86589.1"/>
    <property type="molecule type" value="Genomic_DNA"/>
</dbReference>
<proteinExistence type="predicted"/>
<sequence>MHFSHILPYLIAGVSAIDLYASRSNTCGAADGTVICRNVNPTECCPRASGNAFRSIEVRAIPTSWRITGQAFNGGDCRNVLYVVQSNGRENICLGNSDYSGGSYIFQNLRRSIDAAPQEACPASGCNVRRGNEMVFEGGPSYNMSALDESDYDELLSIFETGAHWTEFPAKFDDYKIAQ</sequence>
<dbReference type="OMA" id="GCTYLAN"/>
<evidence type="ECO:0000313" key="2">
    <source>
        <dbReference type="EMBL" id="EGP86589.1"/>
    </source>
</evidence>
<name>F9XE02_ZYMTI</name>
<dbReference type="KEGG" id="ztr:MYCGRDRAFT_73448"/>
<keyword evidence="1" id="KW-0732">Signal</keyword>
<feature type="chain" id="PRO_5003391581" description="Secreted protein" evidence="1">
    <location>
        <begin position="17"/>
        <end position="179"/>
    </location>
</feature>
<dbReference type="Proteomes" id="UP000008062">
    <property type="component" value="Chromosome 6"/>
</dbReference>
<dbReference type="GeneID" id="13401748"/>
<dbReference type="InParanoid" id="F9XE02"/>